<evidence type="ECO:0000256" key="1">
    <source>
        <dbReference type="ARBA" id="ARBA00022741"/>
    </source>
</evidence>
<keyword evidence="4" id="KW-0067">ATP-binding</keyword>
<dbReference type="Gene3D" id="3.40.50.10810">
    <property type="entry name" value="Tandem AAA-ATPase domain"/>
    <property type="match status" value="1"/>
</dbReference>
<protein>
    <recommendedName>
        <fullName evidence="8">Helicase ATP-binding domain-containing protein</fullName>
    </recommendedName>
</protein>
<evidence type="ECO:0000256" key="2">
    <source>
        <dbReference type="ARBA" id="ARBA00022801"/>
    </source>
</evidence>
<dbReference type="PANTHER" id="PTHR45626:SF17">
    <property type="entry name" value="HELICASE-LIKE TRANSCRIPTION FACTOR"/>
    <property type="match status" value="1"/>
</dbReference>
<feature type="domain" description="Helicase ATP-binding" evidence="5">
    <location>
        <begin position="1"/>
        <end position="136"/>
    </location>
</feature>
<accession>A0A6C0EH33</accession>
<dbReference type="Pfam" id="PF00176">
    <property type="entry name" value="SNF2-rel_dom"/>
    <property type="match status" value="1"/>
</dbReference>
<name>A0A6C0EH33_9ZZZZ</name>
<evidence type="ECO:0000259" key="5">
    <source>
        <dbReference type="PROSITE" id="PS51192"/>
    </source>
</evidence>
<reference evidence="7" key="1">
    <citation type="journal article" date="2020" name="Nature">
        <title>Giant virus diversity and host interactions through global metagenomics.</title>
        <authorList>
            <person name="Schulz F."/>
            <person name="Roux S."/>
            <person name="Paez-Espino D."/>
            <person name="Jungbluth S."/>
            <person name="Walsh D.A."/>
            <person name="Denef V.J."/>
            <person name="McMahon K.D."/>
            <person name="Konstantinidis K.T."/>
            <person name="Eloe-Fadrosh E.A."/>
            <person name="Kyrpides N.C."/>
            <person name="Woyke T."/>
        </authorList>
    </citation>
    <scope>NUCLEOTIDE SEQUENCE</scope>
    <source>
        <strain evidence="7">GVMAG-M-3300001348-25</strain>
    </source>
</reference>
<dbReference type="PANTHER" id="PTHR45626">
    <property type="entry name" value="TRANSCRIPTION TERMINATION FACTOR 2-RELATED"/>
    <property type="match status" value="1"/>
</dbReference>
<dbReference type="GO" id="GO:0008094">
    <property type="term" value="F:ATP-dependent activity, acting on DNA"/>
    <property type="evidence" value="ECO:0007669"/>
    <property type="project" value="TreeGrafter"/>
</dbReference>
<sequence>MLGLMVSVYKKHTLVILPKALINQWANEIQDKLHHKPYILYGAHKTKNLSRNILEDNHIILTTYGTCVYLGMDSELQKFKFGRIIIDEAHHLKSEKTKTYQVINNLQKDVLWLLTGTPIQNKIQDLFRLFDLLEIPRDDYKDIDKLPGILQKHMLRRKKSPSTIVLPDLKEYKCGVNWENERDAETSKIFHQRFSTMIASDPTTQGLYYGMNKNALVATLHAQMLCVSPYLLEHKMKRYYDLNDDEMPSDSEFNFFSSTTKLDAVVDKISNNHILEPSHKKLVFCHFRKEMDLLRDKMIIKTNLHCELYHGGLTSKQRSDLIEESPDVLILQIRSGCEGLNLQQYNEVYFVSPCWNPSIEAQALARCYRMGQKKETHVYRFYMKDFVEQNEEQGEQNEIPSMDSNIETRQEMKIKIVETMDSMCTQTISSGRD</sequence>
<evidence type="ECO:0000256" key="3">
    <source>
        <dbReference type="ARBA" id="ARBA00022806"/>
    </source>
</evidence>
<dbReference type="InterPro" id="IPR027417">
    <property type="entry name" value="P-loop_NTPase"/>
</dbReference>
<evidence type="ECO:0000313" key="7">
    <source>
        <dbReference type="EMBL" id="QHT28072.1"/>
    </source>
</evidence>
<evidence type="ECO:0000259" key="6">
    <source>
        <dbReference type="PROSITE" id="PS51194"/>
    </source>
</evidence>
<dbReference type="PROSITE" id="PS51192">
    <property type="entry name" value="HELICASE_ATP_BIND_1"/>
    <property type="match status" value="1"/>
</dbReference>
<dbReference type="InterPro" id="IPR014001">
    <property type="entry name" value="Helicase_ATP-bd"/>
</dbReference>
<dbReference type="Gene3D" id="3.40.50.300">
    <property type="entry name" value="P-loop containing nucleotide triphosphate hydrolases"/>
    <property type="match status" value="1"/>
</dbReference>
<dbReference type="SMART" id="SM00487">
    <property type="entry name" value="DEXDc"/>
    <property type="match status" value="1"/>
</dbReference>
<dbReference type="InterPro" id="IPR038718">
    <property type="entry name" value="SNF2-like_sf"/>
</dbReference>
<dbReference type="GO" id="GO:0004386">
    <property type="term" value="F:helicase activity"/>
    <property type="evidence" value="ECO:0007669"/>
    <property type="project" value="UniProtKB-KW"/>
</dbReference>
<dbReference type="InterPro" id="IPR001650">
    <property type="entry name" value="Helicase_C-like"/>
</dbReference>
<keyword evidence="1" id="KW-0547">Nucleotide-binding</keyword>
<dbReference type="Pfam" id="PF00271">
    <property type="entry name" value="Helicase_C"/>
    <property type="match status" value="1"/>
</dbReference>
<feature type="domain" description="Helicase C-terminal" evidence="6">
    <location>
        <begin position="261"/>
        <end position="420"/>
    </location>
</feature>
<dbReference type="InterPro" id="IPR049730">
    <property type="entry name" value="SNF2/RAD54-like_C"/>
</dbReference>
<dbReference type="EMBL" id="MN738851">
    <property type="protein sequence ID" value="QHT28072.1"/>
    <property type="molecule type" value="Genomic_DNA"/>
</dbReference>
<proteinExistence type="predicted"/>
<dbReference type="SMART" id="SM00490">
    <property type="entry name" value="HELICc"/>
    <property type="match status" value="1"/>
</dbReference>
<dbReference type="InterPro" id="IPR050628">
    <property type="entry name" value="SNF2_RAD54_helicase_TF"/>
</dbReference>
<dbReference type="PROSITE" id="PS51194">
    <property type="entry name" value="HELICASE_CTER"/>
    <property type="match status" value="1"/>
</dbReference>
<dbReference type="GO" id="GO:0005524">
    <property type="term" value="F:ATP binding"/>
    <property type="evidence" value="ECO:0007669"/>
    <property type="project" value="UniProtKB-KW"/>
</dbReference>
<dbReference type="SUPFAM" id="SSF52540">
    <property type="entry name" value="P-loop containing nucleoside triphosphate hydrolases"/>
    <property type="match status" value="2"/>
</dbReference>
<organism evidence="7">
    <name type="scientific">viral metagenome</name>
    <dbReference type="NCBI Taxonomy" id="1070528"/>
    <lineage>
        <taxon>unclassified sequences</taxon>
        <taxon>metagenomes</taxon>
        <taxon>organismal metagenomes</taxon>
    </lineage>
</organism>
<dbReference type="InterPro" id="IPR000330">
    <property type="entry name" value="SNF2_N"/>
</dbReference>
<dbReference type="AlphaFoldDB" id="A0A6C0EH33"/>
<evidence type="ECO:0008006" key="8">
    <source>
        <dbReference type="Google" id="ProtNLM"/>
    </source>
</evidence>
<keyword evidence="2" id="KW-0378">Hydrolase</keyword>
<evidence type="ECO:0000256" key="4">
    <source>
        <dbReference type="ARBA" id="ARBA00022840"/>
    </source>
</evidence>
<keyword evidence="3" id="KW-0347">Helicase</keyword>
<dbReference type="CDD" id="cd18793">
    <property type="entry name" value="SF2_C_SNF"/>
    <property type="match status" value="1"/>
</dbReference>
<dbReference type="GO" id="GO:0005634">
    <property type="term" value="C:nucleus"/>
    <property type="evidence" value="ECO:0007669"/>
    <property type="project" value="TreeGrafter"/>
</dbReference>
<dbReference type="GO" id="GO:0006281">
    <property type="term" value="P:DNA repair"/>
    <property type="evidence" value="ECO:0007669"/>
    <property type="project" value="TreeGrafter"/>
</dbReference>
<dbReference type="GO" id="GO:0016787">
    <property type="term" value="F:hydrolase activity"/>
    <property type="evidence" value="ECO:0007669"/>
    <property type="project" value="UniProtKB-KW"/>
</dbReference>